<dbReference type="InterPro" id="IPR039421">
    <property type="entry name" value="Type_1_exporter"/>
</dbReference>
<dbReference type="SUPFAM" id="SSF90123">
    <property type="entry name" value="ABC transporter transmembrane region"/>
    <property type="match status" value="1"/>
</dbReference>
<dbReference type="PROSITE" id="PS00211">
    <property type="entry name" value="ABC_TRANSPORTER_1"/>
    <property type="match status" value="1"/>
</dbReference>
<keyword evidence="11" id="KW-1185">Reference proteome</keyword>
<dbReference type="PROSITE" id="PS50893">
    <property type="entry name" value="ABC_TRANSPORTER_2"/>
    <property type="match status" value="1"/>
</dbReference>
<evidence type="ECO:0000256" key="2">
    <source>
        <dbReference type="ARBA" id="ARBA00022692"/>
    </source>
</evidence>
<comment type="subcellular location">
    <subcellularLocation>
        <location evidence="1">Cell membrane</location>
        <topology evidence="1">Multi-pass membrane protein</topology>
    </subcellularLocation>
</comment>
<name>A0A9X2JGU6_9BACT</name>
<accession>A0A9X2JGU6</accession>
<evidence type="ECO:0000256" key="1">
    <source>
        <dbReference type="ARBA" id="ARBA00004651"/>
    </source>
</evidence>
<evidence type="ECO:0000256" key="5">
    <source>
        <dbReference type="ARBA" id="ARBA00022989"/>
    </source>
</evidence>
<evidence type="ECO:0000313" key="10">
    <source>
        <dbReference type="EMBL" id="MCO6045116.1"/>
    </source>
</evidence>
<dbReference type="Proteomes" id="UP001155241">
    <property type="component" value="Unassembled WGS sequence"/>
</dbReference>
<dbReference type="GO" id="GO:0016887">
    <property type="term" value="F:ATP hydrolysis activity"/>
    <property type="evidence" value="ECO:0007669"/>
    <property type="project" value="InterPro"/>
</dbReference>
<dbReference type="RefSeq" id="WP_252853227.1">
    <property type="nucleotide sequence ID" value="NZ_JAMXLR010000051.1"/>
</dbReference>
<dbReference type="InterPro" id="IPR027417">
    <property type="entry name" value="P-loop_NTPase"/>
</dbReference>
<dbReference type="Gene3D" id="1.20.1560.10">
    <property type="entry name" value="ABC transporter type 1, transmembrane domain"/>
    <property type="match status" value="1"/>
</dbReference>
<dbReference type="InterPro" id="IPR003593">
    <property type="entry name" value="AAA+_ATPase"/>
</dbReference>
<dbReference type="PROSITE" id="PS50929">
    <property type="entry name" value="ABC_TM1F"/>
    <property type="match status" value="1"/>
</dbReference>
<feature type="transmembrane region" description="Helical" evidence="7">
    <location>
        <begin position="191"/>
        <end position="207"/>
    </location>
</feature>
<organism evidence="10 11">
    <name type="scientific">Aeoliella straminimaris</name>
    <dbReference type="NCBI Taxonomy" id="2954799"/>
    <lineage>
        <taxon>Bacteria</taxon>
        <taxon>Pseudomonadati</taxon>
        <taxon>Planctomycetota</taxon>
        <taxon>Planctomycetia</taxon>
        <taxon>Pirellulales</taxon>
        <taxon>Lacipirellulaceae</taxon>
        <taxon>Aeoliella</taxon>
    </lineage>
</organism>
<dbReference type="SUPFAM" id="SSF52540">
    <property type="entry name" value="P-loop containing nucleoside triphosphate hydrolases"/>
    <property type="match status" value="1"/>
</dbReference>
<dbReference type="GO" id="GO:0015421">
    <property type="term" value="F:ABC-type oligopeptide transporter activity"/>
    <property type="evidence" value="ECO:0007669"/>
    <property type="project" value="TreeGrafter"/>
</dbReference>
<feature type="domain" description="ABC transporter" evidence="8">
    <location>
        <begin position="416"/>
        <end position="651"/>
    </location>
</feature>
<dbReference type="Gene3D" id="3.40.50.300">
    <property type="entry name" value="P-loop containing nucleotide triphosphate hydrolases"/>
    <property type="match status" value="1"/>
</dbReference>
<reference evidence="10" key="1">
    <citation type="submission" date="2022-06" db="EMBL/GenBank/DDBJ databases">
        <title>Aeoliella straminimaris, a novel planctomycete from sediments.</title>
        <authorList>
            <person name="Vitorino I.R."/>
            <person name="Lage O.M."/>
        </authorList>
    </citation>
    <scope>NUCLEOTIDE SEQUENCE</scope>
    <source>
        <strain evidence="10">ICT_H6.2</strain>
    </source>
</reference>
<dbReference type="InterPro" id="IPR011527">
    <property type="entry name" value="ABC1_TM_dom"/>
</dbReference>
<dbReference type="EMBL" id="JAMXLR010000051">
    <property type="protein sequence ID" value="MCO6045116.1"/>
    <property type="molecule type" value="Genomic_DNA"/>
</dbReference>
<comment type="caution">
    <text evidence="10">The sequence shown here is derived from an EMBL/GenBank/DDBJ whole genome shotgun (WGS) entry which is preliminary data.</text>
</comment>
<dbReference type="GO" id="GO:0005886">
    <property type="term" value="C:plasma membrane"/>
    <property type="evidence" value="ECO:0007669"/>
    <property type="project" value="UniProtKB-SubCell"/>
</dbReference>
<gene>
    <name evidence="10" type="ORF">NG895_14490</name>
</gene>
<evidence type="ECO:0000313" key="11">
    <source>
        <dbReference type="Proteomes" id="UP001155241"/>
    </source>
</evidence>
<feature type="transmembrane region" description="Helical" evidence="7">
    <location>
        <begin position="120"/>
        <end position="141"/>
    </location>
</feature>
<evidence type="ECO:0000256" key="6">
    <source>
        <dbReference type="ARBA" id="ARBA00023136"/>
    </source>
</evidence>
<dbReference type="Pfam" id="PF00005">
    <property type="entry name" value="ABC_tran"/>
    <property type="match status" value="1"/>
</dbReference>
<evidence type="ECO:0000256" key="7">
    <source>
        <dbReference type="SAM" id="Phobius"/>
    </source>
</evidence>
<keyword evidence="5 7" id="KW-1133">Transmembrane helix</keyword>
<sequence length="657" mass="72992">MSHFRRVLKIAMAHRVNVIACMLTSLVVAVLWASSLSAVFAVVDVIMEDMSLPEWVDKQVVEAREEVAQAKVKLEQLGADPEANRVEIQGTQFHLKLNANRAKTFEQVSPIAHRWLPDTAYQTLIVVAAAVMLSTVVKSIFRVINQVLISRLGNRVGLALRKQFYDHLLQLDMSAYSHQGRGDLMNRCTTDLNYMSVGIQTLFGMAVREPLKMLACFAFAAYISWRLLLLTMIVVPLAGYLISLLAKSLKRANRRAMEELSSIYETLTETLTGMKLIKAFTMENAEREKFDSSAKVYYRRQMRIATYNSLVSPLTETLGIAMVLMAALAGGYLVLGGHTDLFGIPISDRPLTHGAMSMFFAMLVGMSDPARRLSNVFNDLQQAAAASDRVYQVLDTAPAIKDPPQPKPLPKLTKSLCFEHIHFGYHEDRPVLVDVDLEVEAGETIAIVGTNGCGKSTLLSLVPRFYDPAAGRVTIDGVNVADVRLRDLRSRIGMVSQETLLFNASIAENIAYGAGNVPQHEIEAAARKAHAHQFITEKLTDGYNTIVGPGGNRLSGGQRQRIALARAILRDPEILILDEATSQIDMESEQLIHQVLADFTRNRTTLIITHRMSTISLADRVVVMDKGQILDAGSHELLLSRCDVYRRLFHLQYRESA</sequence>
<keyword evidence="2 7" id="KW-0812">Transmembrane</keyword>
<feature type="transmembrane region" description="Helical" evidence="7">
    <location>
        <begin position="227"/>
        <end position="246"/>
    </location>
</feature>
<evidence type="ECO:0000259" key="9">
    <source>
        <dbReference type="PROSITE" id="PS50929"/>
    </source>
</evidence>
<dbReference type="FunFam" id="3.40.50.300:FF:000218">
    <property type="entry name" value="Multidrug ABC transporter ATP-binding protein"/>
    <property type="match status" value="1"/>
</dbReference>
<dbReference type="Pfam" id="PF00664">
    <property type="entry name" value="ABC_membrane"/>
    <property type="match status" value="1"/>
</dbReference>
<keyword evidence="6 7" id="KW-0472">Membrane</keyword>
<dbReference type="InterPro" id="IPR017871">
    <property type="entry name" value="ABC_transporter-like_CS"/>
</dbReference>
<dbReference type="SMART" id="SM00382">
    <property type="entry name" value="AAA"/>
    <property type="match status" value="1"/>
</dbReference>
<keyword evidence="3" id="KW-0547">Nucleotide-binding</keyword>
<dbReference type="InterPro" id="IPR003439">
    <property type="entry name" value="ABC_transporter-like_ATP-bd"/>
</dbReference>
<evidence type="ECO:0000259" key="8">
    <source>
        <dbReference type="PROSITE" id="PS50893"/>
    </source>
</evidence>
<dbReference type="InterPro" id="IPR036640">
    <property type="entry name" value="ABC1_TM_sf"/>
</dbReference>
<dbReference type="CDD" id="cd18552">
    <property type="entry name" value="ABC_6TM_MsbA_like"/>
    <property type="match status" value="1"/>
</dbReference>
<protein>
    <submittedName>
        <fullName evidence="10">ABC transporter ATP-binding protein/permease</fullName>
    </submittedName>
</protein>
<dbReference type="GO" id="GO:0005524">
    <property type="term" value="F:ATP binding"/>
    <property type="evidence" value="ECO:0007669"/>
    <property type="project" value="UniProtKB-KW"/>
</dbReference>
<feature type="domain" description="ABC transmembrane type-1" evidence="9">
    <location>
        <begin position="116"/>
        <end position="382"/>
    </location>
</feature>
<evidence type="ECO:0000256" key="4">
    <source>
        <dbReference type="ARBA" id="ARBA00022840"/>
    </source>
</evidence>
<feature type="transmembrane region" description="Helical" evidence="7">
    <location>
        <begin position="310"/>
        <end position="335"/>
    </location>
</feature>
<dbReference type="PANTHER" id="PTHR43394">
    <property type="entry name" value="ATP-DEPENDENT PERMEASE MDL1, MITOCHONDRIAL"/>
    <property type="match status" value="1"/>
</dbReference>
<dbReference type="AlphaFoldDB" id="A0A9X2JGU6"/>
<dbReference type="PANTHER" id="PTHR43394:SF1">
    <property type="entry name" value="ATP-BINDING CASSETTE SUB-FAMILY B MEMBER 10, MITOCHONDRIAL"/>
    <property type="match status" value="1"/>
</dbReference>
<proteinExistence type="predicted"/>
<evidence type="ECO:0000256" key="3">
    <source>
        <dbReference type="ARBA" id="ARBA00022741"/>
    </source>
</evidence>
<keyword evidence="4 10" id="KW-0067">ATP-binding</keyword>